<dbReference type="Pfam" id="PF06863">
    <property type="entry name" value="DUF1254"/>
    <property type="match status" value="1"/>
</dbReference>
<dbReference type="SUPFAM" id="SSF160935">
    <property type="entry name" value="VPA0735-like"/>
    <property type="match status" value="1"/>
</dbReference>
<dbReference type="Gene3D" id="2.60.40.1610">
    <property type="entry name" value="Domain of unknown function DUF1254"/>
    <property type="match status" value="1"/>
</dbReference>
<organism evidence="2 3">
    <name type="scientific">Novosphingobium arvoryzae</name>
    <dbReference type="NCBI Taxonomy" id="1256514"/>
    <lineage>
        <taxon>Bacteria</taxon>
        <taxon>Pseudomonadati</taxon>
        <taxon>Pseudomonadota</taxon>
        <taxon>Alphaproteobacteria</taxon>
        <taxon>Sphingomonadales</taxon>
        <taxon>Sphingomonadaceae</taxon>
        <taxon>Novosphingobium</taxon>
    </lineage>
</organism>
<dbReference type="RefSeq" id="WP_189539874.1">
    <property type="nucleotide sequence ID" value="NZ_BMZD01000003.1"/>
</dbReference>
<evidence type="ECO:0000259" key="1">
    <source>
        <dbReference type="Pfam" id="PF06863"/>
    </source>
</evidence>
<proteinExistence type="predicted"/>
<dbReference type="Proteomes" id="UP000634139">
    <property type="component" value="Unassembled WGS sequence"/>
</dbReference>
<dbReference type="AlphaFoldDB" id="A0A918RF40"/>
<dbReference type="InterPro" id="IPR037050">
    <property type="entry name" value="DUF1254_sf"/>
</dbReference>
<name>A0A918RF40_9SPHN</name>
<evidence type="ECO:0000313" key="2">
    <source>
        <dbReference type="EMBL" id="GGZ95070.1"/>
    </source>
</evidence>
<reference evidence="2" key="1">
    <citation type="journal article" date="2014" name="Int. J. Syst. Evol. Microbiol.">
        <title>Complete genome sequence of Corynebacterium casei LMG S-19264T (=DSM 44701T), isolated from a smear-ripened cheese.</title>
        <authorList>
            <consortium name="US DOE Joint Genome Institute (JGI-PGF)"/>
            <person name="Walter F."/>
            <person name="Albersmeier A."/>
            <person name="Kalinowski J."/>
            <person name="Ruckert C."/>
        </authorList>
    </citation>
    <scope>NUCLEOTIDE SEQUENCE</scope>
    <source>
        <strain evidence="2">KCTC 32422</strain>
    </source>
</reference>
<accession>A0A918RF40</accession>
<feature type="domain" description="DUF1254" evidence="1">
    <location>
        <begin position="45"/>
        <end position="167"/>
    </location>
</feature>
<comment type="caution">
    <text evidence="2">The sequence shown here is derived from an EMBL/GenBank/DDBJ whole genome shotgun (WGS) entry which is preliminary data.</text>
</comment>
<reference evidence="2" key="2">
    <citation type="submission" date="2020-09" db="EMBL/GenBank/DDBJ databases">
        <authorList>
            <person name="Sun Q."/>
            <person name="Kim S."/>
        </authorList>
    </citation>
    <scope>NUCLEOTIDE SEQUENCE</scope>
    <source>
        <strain evidence="2">KCTC 32422</strain>
    </source>
</reference>
<dbReference type="InterPro" id="IPR010679">
    <property type="entry name" value="DUF1254"/>
</dbReference>
<sequence length="173" mass="18397">MNAGLKYALAFALAAGAGHVGTIVAAPFAIMHVVTGKMSQDRTAINRFVFGERVTQNSRNVVRPSPDLAYSSCVYDLSEGPLLVTAPPSPDNGYVSLSVFDARTDNTAVFDSSQFPQGIRFVLAREGQAVAGGDPVVRTSHDTGVILDRRLAPTAERFAAVDKARRMNSCAPL</sequence>
<gene>
    <name evidence="2" type="ORF">GCM10011617_13780</name>
</gene>
<evidence type="ECO:0000313" key="3">
    <source>
        <dbReference type="Proteomes" id="UP000634139"/>
    </source>
</evidence>
<keyword evidence="3" id="KW-1185">Reference proteome</keyword>
<protein>
    <recommendedName>
        <fullName evidence="1">DUF1254 domain-containing protein</fullName>
    </recommendedName>
</protein>
<dbReference type="EMBL" id="BMZD01000003">
    <property type="protein sequence ID" value="GGZ95070.1"/>
    <property type="molecule type" value="Genomic_DNA"/>
</dbReference>